<gene>
    <name evidence="2" type="ORF">IAC47_05335</name>
</gene>
<accession>A0A9D1RGY3</accession>
<proteinExistence type="predicted"/>
<feature type="transmembrane region" description="Helical" evidence="1">
    <location>
        <begin position="82"/>
        <end position="102"/>
    </location>
</feature>
<reference evidence="2" key="2">
    <citation type="submission" date="2021-04" db="EMBL/GenBank/DDBJ databases">
        <authorList>
            <person name="Gilroy R."/>
        </authorList>
    </citation>
    <scope>NUCLEOTIDE SEQUENCE</scope>
    <source>
        <strain evidence="2">Gambia16-930</strain>
    </source>
</reference>
<dbReference type="EMBL" id="DXGG01000168">
    <property type="protein sequence ID" value="HIW87679.1"/>
    <property type="molecule type" value="Genomic_DNA"/>
</dbReference>
<evidence type="ECO:0000313" key="2">
    <source>
        <dbReference type="EMBL" id="HIW87679.1"/>
    </source>
</evidence>
<protein>
    <submittedName>
        <fullName evidence="2">Uncharacterized protein</fullName>
    </submittedName>
</protein>
<name>A0A9D1RGY3_9BACT</name>
<keyword evidence="1" id="KW-0812">Transmembrane</keyword>
<evidence type="ECO:0000313" key="3">
    <source>
        <dbReference type="Proteomes" id="UP000824267"/>
    </source>
</evidence>
<evidence type="ECO:0000256" key="1">
    <source>
        <dbReference type="SAM" id="Phobius"/>
    </source>
</evidence>
<sequence length="141" mass="15646">FFILLIPVYIFSQRPYGYTITRTRAESSTLKGISRWTYALSAMLAGSALSIKYIDTIRKYGDGRVERTSDAGTNAPVIAMKAALYIAAFALVCIVSCLLMLYMTIQGLRRNYNWAPLLSKVRGTVSSGIDKMKTNSNNNNV</sequence>
<feature type="non-terminal residue" evidence="2">
    <location>
        <position position="1"/>
    </location>
</feature>
<comment type="caution">
    <text evidence="2">The sequence shown here is derived from an EMBL/GenBank/DDBJ whole genome shotgun (WGS) entry which is preliminary data.</text>
</comment>
<keyword evidence="1" id="KW-0472">Membrane</keyword>
<organism evidence="2 3">
    <name type="scientific">Candidatus Onthomorpha intestinigallinarum</name>
    <dbReference type="NCBI Taxonomy" id="2840880"/>
    <lineage>
        <taxon>Bacteria</taxon>
        <taxon>Pseudomonadati</taxon>
        <taxon>Bacteroidota</taxon>
        <taxon>Bacteroidia</taxon>
        <taxon>Bacteroidales</taxon>
        <taxon>Candidatus Onthomorpha</taxon>
    </lineage>
</organism>
<dbReference type="Proteomes" id="UP000824267">
    <property type="component" value="Unassembled WGS sequence"/>
</dbReference>
<keyword evidence="1" id="KW-1133">Transmembrane helix</keyword>
<reference evidence="2" key="1">
    <citation type="journal article" date="2021" name="PeerJ">
        <title>Extensive microbial diversity within the chicken gut microbiome revealed by metagenomics and culture.</title>
        <authorList>
            <person name="Gilroy R."/>
            <person name="Ravi A."/>
            <person name="Getino M."/>
            <person name="Pursley I."/>
            <person name="Horton D.L."/>
            <person name="Alikhan N.F."/>
            <person name="Baker D."/>
            <person name="Gharbi K."/>
            <person name="Hall N."/>
            <person name="Watson M."/>
            <person name="Adriaenssens E.M."/>
            <person name="Foster-Nyarko E."/>
            <person name="Jarju S."/>
            <person name="Secka A."/>
            <person name="Antonio M."/>
            <person name="Oren A."/>
            <person name="Chaudhuri R.R."/>
            <person name="La Ragione R."/>
            <person name="Hildebrand F."/>
            <person name="Pallen M.J."/>
        </authorList>
    </citation>
    <scope>NUCLEOTIDE SEQUENCE</scope>
    <source>
        <strain evidence="2">Gambia16-930</strain>
    </source>
</reference>
<dbReference type="AlphaFoldDB" id="A0A9D1RGY3"/>